<comment type="caution">
    <text evidence="1">The sequence shown here is derived from an EMBL/GenBank/DDBJ whole genome shotgun (WGS) entry which is preliminary data.</text>
</comment>
<dbReference type="AlphaFoldDB" id="A0A4Y2RRA9"/>
<protein>
    <submittedName>
        <fullName evidence="1">Uncharacterized protein</fullName>
    </submittedName>
</protein>
<evidence type="ECO:0000313" key="2">
    <source>
        <dbReference type="Proteomes" id="UP000499080"/>
    </source>
</evidence>
<evidence type="ECO:0000313" key="1">
    <source>
        <dbReference type="EMBL" id="GBN78347.1"/>
    </source>
</evidence>
<dbReference type="Proteomes" id="UP000499080">
    <property type="component" value="Unassembled WGS sequence"/>
</dbReference>
<organism evidence="1 2">
    <name type="scientific">Araneus ventricosus</name>
    <name type="common">Orbweaver spider</name>
    <name type="synonym">Epeira ventricosa</name>
    <dbReference type="NCBI Taxonomy" id="182803"/>
    <lineage>
        <taxon>Eukaryota</taxon>
        <taxon>Metazoa</taxon>
        <taxon>Ecdysozoa</taxon>
        <taxon>Arthropoda</taxon>
        <taxon>Chelicerata</taxon>
        <taxon>Arachnida</taxon>
        <taxon>Araneae</taxon>
        <taxon>Araneomorphae</taxon>
        <taxon>Entelegynae</taxon>
        <taxon>Araneoidea</taxon>
        <taxon>Araneidae</taxon>
        <taxon>Araneus</taxon>
    </lineage>
</organism>
<accession>A0A4Y2RRA9</accession>
<dbReference type="EMBL" id="BGPR01018140">
    <property type="protein sequence ID" value="GBN78347.1"/>
    <property type="molecule type" value="Genomic_DNA"/>
</dbReference>
<gene>
    <name evidence="1" type="ORF">AVEN_110908_1</name>
</gene>
<reference evidence="1 2" key="1">
    <citation type="journal article" date="2019" name="Sci. Rep.">
        <title>Orb-weaving spider Araneus ventricosus genome elucidates the spidroin gene catalogue.</title>
        <authorList>
            <person name="Kono N."/>
            <person name="Nakamura H."/>
            <person name="Ohtoshi R."/>
            <person name="Moran D.A.P."/>
            <person name="Shinohara A."/>
            <person name="Yoshida Y."/>
            <person name="Fujiwara M."/>
            <person name="Mori M."/>
            <person name="Tomita M."/>
            <person name="Arakawa K."/>
        </authorList>
    </citation>
    <scope>NUCLEOTIDE SEQUENCE [LARGE SCALE GENOMIC DNA]</scope>
</reference>
<name>A0A4Y2RRA9_ARAVE</name>
<sequence>MRRVRHPPFGVVRNFGEAVSAQVSSSSSDSGPKWRGPVQNSPYVPSKRDVNITKLNFIVYARFTAARLTDHFENIGILRIFAAEKRIIVMRSLH</sequence>
<proteinExistence type="predicted"/>
<keyword evidence="2" id="KW-1185">Reference proteome</keyword>